<evidence type="ECO:0000256" key="1">
    <source>
        <dbReference type="SAM" id="Phobius"/>
    </source>
</evidence>
<dbReference type="AlphaFoldDB" id="A0A1A0HCG3"/>
<organism evidence="3 4">
    <name type="scientific">Metschnikowia bicuspidata var. bicuspidata NRRL YB-4993</name>
    <dbReference type="NCBI Taxonomy" id="869754"/>
    <lineage>
        <taxon>Eukaryota</taxon>
        <taxon>Fungi</taxon>
        <taxon>Dikarya</taxon>
        <taxon>Ascomycota</taxon>
        <taxon>Saccharomycotina</taxon>
        <taxon>Pichiomycetes</taxon>
        <taxon>Metschnikowiaceae</taxon>
        <taxon>Metschnikowia</taxon>
    </lineage>
</organism>
<feature type="signal peptide" evidence="2">
    <location>
        <begin position="1"/>
        <end position="16"/>
    </location>
</feature>
<feature type="chain" id="PRO_5008291745" evidence="2">
    <location>
        <begin position="17"/>
        <end position="216"/>
    </location>
</feature>
<comment type="caution">
    <text evidence="3">The sequence shown here is derived from an EMBL/GenBank/DDBJ whole genome shotgun (WGS) entry which is preliminary data.</text>
</comment>
<evidence type="ECO:0000256" key="2">
    <source>
        <dbReference type="SAM" id="SignalP"/>
    </source>
</evidence>
<name>A0A1A0HCG3_9ASCO</name>
<dbReference type="OrthoDB" id="4083463at2759"/>
<keyword evidence="4" id="KW-1185">Reference proteome</keyword>
<keyword evidence="1" id="KW-0812">Transmembrane</keyword>
<feature type="transmembrane region" description="Helical" evidence="1">
    <location>
        <begin position="182"/>
        <end position="204"/>
    </location>
</feature>
<sequence length="216" mass="24235">MLVLAVVLSLGRLVCANTEAYGFQIPNYYDVPGHAPGGPASTAIVPLNHTARLLTDHPILSVSNYSTAELVLTVPYDFSGLPKQTLFVRLNNYHNCSFEPNDLIHVKLCWPATTPVNFNLSHRFIQEREFGAEASPRDTLHIYLVIDYQADFYPVEPMHHTSFDMLLAVSKLPNTVPIPIELYGVIVYVVDLMILTATALPWILQQFSSYIELMQC</sequence>
<dbReference type="Proteomes" id="UP000092555">
    <property type="component" value="Unassembled WGS sequence"/>
</dbReference>
<protein>
    <submittedName>
        <fullName evidence="3">Uncharacterized protein</fullName>
    </submittedName>
</protein>
<dbReference type="InterPro" id="IPR019433">
    <property type="entry name" value="GPI_ManTrfase_II_coact_Pga1"/>
</dbReference>
<dbReference type="Pfam" id="PF10333">
    <property type="entry name" value="Pga1"/>
    <property type="match status" value="1"/>
</dbReference>
<keyword evidence="1" id="KW-1133">Transmembrane helix</keyword>
<dbReference type="GeneID" id="30027788"/>
<evidence type="ECO:0000313" key="4">
    <source>
        <dbReference type="Proteomes" id="UP000092555"/>
    </source>
</evidence>
<proteinExistence type="predicted"/>
<accession>A0A1A0HCG3</accession>
<evidence type="ECO:0000313" key="3">
    <source>
        <dbReference type="EMBL" id="OBA21577.1"/>
    </source>
</evidence>
<reference evidence="3 4" key="1">
    <citation type="submission" date="2016-05" db="EMBL/GenBank/DDBJ databases">
        <title>Comparative genomics of biotechnologically important yeasts.</title>
        <authorList>
            <consortium name="DOE Joint Genome Institute"/>
            <person name="Riley R."/>
            <person name="Haridas S."/>
            <person name="Wolfe K.H."/>
            <person name="Lopes M.R."/>
            <person name="Hittinger C.T."/>
            <person name="Goker M."/>
            <person name="Salamov A."/>
            <person name="Wisecaver J."/>
            <person name="Long T.M."/>
            <person name="Aerts A.L."/>
            <person name="Barry K."/>
            <person name="Choi C."/>
            <person name="Clum A."/>
            <person name="Coughlan A.Y."/>
            <person name="Deshpande S."/>
            <person name="Douglass A.P."/>
            <person name="Hanson S.J."/>
            <person name="Klenk H.-P."/>
            <person name="LaButti K."/>
            <person name="Lapidus A."/>
            <person name="Lindquist E."/>
            <person name="Lipzen A."/>
            <person name="Meier-kolthoff J.P."/>
            <person name="Ohm R.A."/>
            <person name="Otillar R.P."/>
            <person name="Pangilinan J."/>
            <person name="Peng Y."/>
            <person name="Rokas A."/>
            <person name="Rosa C.A."/>
            <person name="Scheuner C."/>
            <person name="Sibirny A.A."/>
            <person name="Slot J.C."/>
            <person name="Stielow J.B."/>
            <person name="Sun H."/>
            <person name="Kurtzman C.P."/>
            <person name="Blackwell M."/>
            <person name="Grigoriev I.V."/>
            <person name="Jeffries T.W."/>
        </authorList>
    </citation>
    <scope>NUCLEOTIDE SEQUENCE [LARGE SCALE GENOMIC DNA]</scope>
    <source>
        <strain evidence="3 4">NRRL YB-4993</strain>
    </source>
</reference>
<keyword evidence="2" id="KW-0732">Signal</keyword>
<gene>
    <name evidence="3" type="ORF">METBIDRAFT_188240</name>
</gene>
<dbReference type="RefSeq" id="XP_018712087.1">
    <property type="nucleotide sequence ID" value="XM_018854812.1"/>
</dbReference>
<keyword evidence="1" id="KW-0472">Membrane</keyword>
<dbReference type="EMBL" id="LXTC01000003">
    <property type="protein sequence ID" value="OBA21577.1"/>
    <property type="molecule type" value="Genomic_DNA"/>
</dbReference>